<dbReference type="InterPro" id="IPR048720">
    <property type="entry name" value="PROPPIN"/>
</dbReference>
<dbReference type="Gene3D" id="2.130.10.10">
    <property type="entry name" value="YVTN repeat-like/Quinoprotein amine dehydrogenase"/>
    <property type="match status" value="1"/>
</dbReference>
<evidence type="ECO:0000256" key="1">
    <source>
        <dbReference type="ARBA" id="ARBA00022574"/>
    </source>
</evidence>
<evidence type="ECO:0000313" key="5">
    <source>
        <dbReference type="Proteomes" id="UP001470230"/>
    </source>
</evidence>
<dbReference type="InterPro" id="IPR015943">
    <property type="entry name" value="WD40/YVTN_repeat-like_dom_sf"/>
</dbReference>
<protein>
    <submittedName>
        <fullName evidence="4">WD repeat domain phosphoinositide-interacting protein 3</fullName>
    </submittedName>
</protein>
<accession>A0ABR2K5M3</accession>
<dbReference type="PANTHER" id="PTHR11227">
    <property type="entry name" value="WD-REPEAT PROTEIN INTERACTING WITH PHOSPHOINOSIDES WIPI -RELATED"/>
    <property type="match status" value="1"/>
</dbReference>
<dbReference type="Pfam" id="PF21032">
    <property type="entry name" value="PROPPIN"/>
    <property type="match status" value="1"/>
</dbReference>
<keyword evidence="1" id="KW-0853">WD repeat</keyword>
<proteinExistence type="inferred from homology"/>
<keyword evidence="2" id="KW-0677">Repeat</keyword>
<keyword evidence="5" id="KW-1185">Reference proteome</keyword>
<dbReference type="SMART" id="SM00320">
    <property type="entry name" value="WD40"/>
    <property type="match status" value="2"/>
</dbReference>
<evidence type="ECO:0000256" key="2">
    <source>
        <dbReference type="ARBA" id="ARBA00022737"/>
    </source>
</evidence>
<comment type="similarity">
    <text evidence="3">Belongs to the WD repeat PROPPIN family.</text>
</comment>
<dbReference type="SUPFAM" id="SSF50978">
    <property type="entry name" value="WD40 repeat-like"/>
    <property type="match status" value="1"/>
</dbReference>
<evidence type="ECO:0000256" key="3">
    <source>
        <dbReference type="ARBA" id="ARBA00025740"/>
    </source>
</evidence>
<sequence length="332" mass="36282">MYSAEIRSAVFENDSNTVALATSFGFAIYSLSETNKTKPQSTNLLKNPSFPKGARLISTLGNSNIIALTPYTDKPNCVYIFETFSTSNSGDNHELAMCNFDEDVCGIRLRPDILVVATHKKISVRQLSDFTEIASFTTAFNVDGIFDIPATFSSSLLAFPSPDIGVVSVCNYLDSSVRTINVHAFKTPVSFIKFSENGRLLAVAGDDGKAIIVYSVPSMKQVAFLRRGITGSKLLSMSFEPHGTQLAVTSMNGTLHVFFIAWAESVTEQDPKSPSRAAIKLKDLDTHTSWVCFSAKTLKLCGITNSGQPFIVVFDDQMKQASLDMKEKLVFS</sequence>
<dbReference type="Proteomes" id="UP001470230">
    <property type="component" value="Unassembled WGS sequence"/>
</dbReference>
<name>A0ABR2K5M3_9EUKA</name>
<dbReference type="EMBL" id="JAPFFF010000007">
    <property type="protein sequence ID" value="KAK8886212.1"/>
    <property type="molecule type" value="Genomic_DNA"/>
</dbReference>
<dbReference type="InterPro" id="IPR001680">
    <property type="entry name" value="WD40_rpt"/>
</dbReference>
<evidence type="ECO:0000313" key="4">
    <source>
        <dbReference type="EMBL" id="KAK8886212.1"/>
    </source>
</evidence>
<comment type="caution">
    <text evidence="4">The sequence shown here is derived from an EMBL/GenBank/DDBJ whole genome shotgun (WGS) entry which is preliminary data.</text>
</comment>
<gene>
    <name evidence="4" type="ORF">M9Y10_041672</name>
</gene>
<organism evidence="4 5">
    <name type="scientific">Tritrichomonas musculus</name>
    <dbReference type="NCBI Taxonomy" id="1915356"/>
    <lineage>
        <taxon>Eukaryota</taxon>
        <taxon>Metamonada</taxon>
        <taxon>Parabasalia</taxon>
        <taxon>Tritrichomonadida</taxon>
        <taxon>Tritrichomonadidae</taxon>
        <taxon>Tritrichomonas</taxon>
    </lineage>
</organism>
<dbReference type="InterPro" id="IPR036322">
    <property type="entry name" value="WD40_repeat_dom_sf"/>
</dbReference>
<reference evidence="4 5" key="1">
    <citation type="submission" date="2024-04" db="EMBL/GenBank/DDBJ databases">
        <title>Tritrichomonas musculus Genome.</title>
        <authorList>
            <person name="Alves-Ferreira E."/>
            <person name="Grigg M."/>
            <person name="Lorenzi H."/>
            <person name="Galac M."/>
        </authorList>
    </citation>
    <scope>NUCLEOTIDE SEQUENCE [LARGE SCALE GENOMIC DNA]</scope>
    <source>
        <strain evidence="4 5">EAF2021</strain>
    </source>
</reference>